<dbReference type="Gene3D" id="3.40.50.2300">
    <property type="match status" value="1"/>
</dbReference>
<dbReference type="Pfam" id="PF08448">
    <property type="entry name" value="PAS_4"/>
    <property type="match status" value="1"/>
</dbReference>
<organism evidence="17 18">
    <name type="scientific">Leisingera caerulea</name>
    <name type="common">Phaeobacter caeruleus</name>
    <dbReference type="NCBI Taxonomy" id="506591"/>
    <lineage>
        <taxon>Bacteria</taxon>
        <taxon>Pseudomonadati</taxon>
        <taxon>Pseudomonadota</taxon>
        <taxon>Alphaproteobacteria</taxon>
        <taxon>Rhodobacterales</taxon>
        <taxon>Roseobacteraceae</taxon>
        <taxon>Leisingera</taxon>
    </lineage>
</organism>
<dbReference type="Gene3D" id="3.30.565.10">
    <property type="entry name" value="Histidine kinase-like ATPase, C-terminal domain"/>
    <property type="match status" value="1"/>
</dbReference>
<dbReference type="PROSITE" id="PS50109">
    <property type="entry name" value="HIS_KIN"/>
    <property type="match status" value="1"/>
</dbReference>
<dbReference type="SMART" id="SM00387">
    <property type="entry name" value="HATPase_c"/>
    <property type="match status" value="1"/>
</dbReference>
<evidence type="ECO:0000256" key="3">
    <source>
        <dbReference type="ARBA" id="ARBA00012438"/>
    </source>
</evidence>
<dbReference type="InterPro" id="IPR011006">
    <property type="entry name" value="CheY-like_superfamily"/>
</dbReference>
<dbReference type="InterPro" id="IPR004358">
    <property type="entry name" value="Sig_transdc_His_kin-like_C"/>
</dbReference>
<dbReference type="CDD" id="cd00082">
    <property type="entry name" value="HisKA"/>
    <property type="match status" value="1"/>
</dbReference>
<dbReference type="InterPro" id="IPR036890">
    <property type="entry name" value="HATPase_C_sf"/>
</dbReference>
<dbReference type="SUPFAM" id="SSF55874">
    <property type="entry name" value="ATPase domain of HSP90 chaperone/DNA topoisomerase II/histidine kinase"/>
    <property type="match status" value="1"/>
</dbReference>
<dbReference type="SUPFAM" id="SSF47384">
    <property type="entry name" value="Homodimeric domain of signal transducing histidine kinase"/>
    <property type="match status" value="1"/>
</dbReference>
<evidence type="ECO:0000256" key="5">
    <source>
        <dbReference type="ARBA" id="ARBA00022679"/>
    </source>
</evidence>
<gene>
    <name evidence="17" type="ORF">K3721_11005</name>
</gene>
<feature type="domain" description="Histidine kinase" evidence="14">
    <location>
        <begin position="154"/>
        <end position="374"/>
    </location>
</feature>
<evidence type="ECO:0000313" key="17">
    <source>
        <dbReference type="EMBL" id="UWQ52559.1"/>
    </source>
</evidence>
<comment type="subcellular location">
    <subcellularLocation>
        <location evidence="2">Membrane</location>
    </subcellularLocation>
</comment>
<dbReference type="SMART" id="SM00448">
    <property type="entry name" value="REC"/>
    <property type="match status" value="1"/>
</dbReference>
<keyword evidence="10" id="KW-1133">Transmembrane helix</keyword>
<dbReference type="SUPFAM" id="SSF55785">
    <property type="entry name" value="PYP-like sensor domain (PAS domain)"/>
    <property type="match status" value="1"/>
</dbReference>
<dbReference type="Pfam" id="PF02518">
    <property type="entry name" value="HATPase_c"/>
    <property type="match status" value="1"/>
</dbReference>
<keyword evidence="11" id="KW-0902">Two-component regulatory system</keyword>
<dbReference type="GO" id="GO:0000155">
    <property type="term" value="F:phosphorelay sensor kinase activity"/>
    <property type="evidence" value="ECO:0007669"/>
    <property type="project" value="InterPro"/>
</dbReference>
<dbReference type="EC" id="2.7.13.3" evidence="3"/>
<keyword evidence="9" id="KW-0067">ATP-binding</keyword>
<feature type="domain" description="PAC" evidence="16">
    <location>
        <begin position="80"/>
        <end position="133"/>
    </location>
</feature>
<dbReference type="SUPFAM" id="SSF52172">
    <property type="entry name" value="CheY-like"/>
    <property type="match status" value="1"/>
</dbReference>
<feature type="domain" description="Response regulatory" evidence="15">
    <location>
        <begin position="418"/>
        <end position="535"/>
    </location>
</feature>
<evidence type="ECO:0000256" key="4">
    <source>
        <dbReference type="ARBA" id="ARBA00022553"/>
    </source>
</evidence>
<keyword evidence="6" id="KW-0812">Transmembrane</keyword>
<evidence type="ECO:0000259" key="15">
    <source>
        <dbReference type="PROSITE" id="PS50110"/>
    </source>
</evidence>
<dbReference type="PANTHER" id="PTHR45339">
    <property type="entry name" value="HYBRID SIGNAL TRANSDUCTION HISTIDINE KINASE J"/>
    <property type="match status" value="1"/>
</dbReference>
<comment type="catalytic activity">
    <reaction evidence="1">
        <text>ATP + protein L-histidine = ADP + protein N-phospho-L-histidine.</text>
        <dbReference type="EC" id="2.7.13.3"/>
    </reaction>
</comment>
<dbReference type="Gene3D" id="3.30.450.20">
    <property type="entry name" value="PAS domain"/>
    <property type="match status" value="1"/>
</dbReference>
<dbReference type="KEGG" id="lcae:K3721_11005"/>
<protein>
    <recommendedName>
        <fullName evidence="3">histidine kinase</fullName>
        <ecNumber evidence="3">2.7.13.3</ecNumber>
    </recommendedName>
</protein>
<keyword evidence="5" id="KW-0808">Transferase</keyword>
<dbReference type="InterPro" id="IPR001789">
    <property type="entry name" value="Sig_transdc_resp-reg_receiver"/>
</dbReference>
<evidence type="ECO:0000256" key="12">
    <source>
        <dbReference type="ARBA" id="ARBA00023136"/>
    </source>
</evidence>
<dbReference type="Gene3D" id="1.10.287.130">
    <property type="match status" value="1"/>
</dbReference>
<dbReference type="EMBL" id="CP081070">
    <property type="protein sequence ID" value="UWQ52559.1"/>
    <property type="molecule type" value="Genomic_DNA"/>
</dbReference>
<evidence type="ECO:0000259" key="16">
    <source>
        <dbReference type="PROSITE" id="PS50113"/>
    </source>
</evidence>
<dbReference type="InterPro" id="IPR005467">
    <property type="entry name" value="His_kinase_dom"/>
</dbReference>
<sequence length="535" mass="58691">MQLGEFSDHFEFLDAVELAVIVLEVGKDGLPRYVAMNTKSRQFTKFKYSDYAGKTALELYGGATGRRALNHHLAVISSGEEATYDIVLPTEHKAKYLSTTLRPVFNKDGRLTHLVGSSSDVTSERERDEALELTKLALDKAEEASQAKERFLANMSHEIRTPMNGIIGICELLKETELDEQQQLFADTIFNSATALLSVINDVLDFSKIQADKISLHDAPFSLLELVQDVGTLLWARAAYKGIELRTDYPDNAPREFTGDASKIRQILMNLLGNAIKFTEDGHVCVSVTYDPGAATLPLRIQVSDTGIGIEKTQLKWIFSAFEQVDRRAARVIEGTGLGLAITRALVERMGGTITASSMPGEGSVFTVGLDLPQPDWRAAQQASTSAAVRSQAHRTALNIQSGIPVPRMPPEALSGMRILVAEDNRTNQLVVRKMLKSTGAELRFAGNGQIALDAYKADGSDLILMDLSMPVLGGLEATRLIREHELQAELPECPIIALTANAQPSDVEACLAAGMNDFLSKPFRRHELLERILR</sequence>
<evidence type="ECO:0000313" key="18">
    <source>
        <dbReference type="Proteomes" id="UP001058713"/>
    </source>
</evidence>
<dbReference type="PANTHER" id="PTHR45339:SF1">
    <property type="entry name" value="HYBRID SIGNAL TRANSDUCTION HISTIDINE KINASE J"/>
    <property type="match status" value="1"/>
</dbReference>
<evidence type="ECO:0000256" key="11">
    <source>
        <dbReference type="ARBA" id="ARBA00023012"/>
    </source>
</evidence>
<dbReference type="PRINTS" id="PR00344">
    <property type="entry name" value="BCTRLSENSOR"/>
</dbReference>
<keyword evidence="7" id="KW-0547">Nucleotide-binding</keyword>
<dbReference type="InterPro" id="IPR035965">
    <property type="entry name" value="PAS-like_dom_sf"/>
</dbReference>
<dbReference type="FunFam" id="1.10.287.130:FF:000004">
    <property type="entry name" value="Ethylene receptor 1"/>
    <property type="match status" value="1"/>
</dbReference>
<dbReference type="Pfam" id="PF00072">
    <property type="entry name" value="Response_reg"/>
    <property type="match status" value="1"/>
</dbReference>
<dbReference type="AlphaFoldDB" id="A0A9Q9HCE4"/>
<proteinExistence type="predicted"/>
<dbReference type="InterPro" id="IPR000700">
    <property type="entry name" value="PAS-assoc_C"/>
</dbReference>
<evidence type="ECO:0000256" key="10">
    <source>
        <dbReference type="ARBA" id="ARBA00022989"/>
    </source>
</evidence>
<evidence type="ECO:0000259" key="14">
    <source>
        <dbReference type="PROSITE" id="PS50109"/>
    </source>
</evidence>
<dbReference type="FunFam" id="3.30.565.10:FF:000010">
    <property type="entry name" value="Sensor histidine kinase RcsC"/>
    <property type="match status" value="1"/>
</dbReference>
<keyword evidence="12" id="KW-0472">Membrane</keyword>
<dbReference type="Proteomes" id="UP001058713">
    <property type="component" value="Chromosome"/>
</dbReference>
<evidence type="ECO:0000256" key="2">
    <source>
        <dbReference type="ARBA" id="ARBA00004370"/>
    </source>
</evidence>
<evidence type="ECO:0000256" key="7">
    <source>
        <dbReference type="ARBA" id="ARBA00022741"/>
    </source>
</evidence>
<dbReference type="SMART" id="SM00388">
    <property type="entry name" value="HisKA"/>
    <property type="match status" value="1"/>
</dbReference>
<keyword evidence="4 13" id="KW-0597">Phosphoprotein</keyword>
<reference evidence="17" key="1">
    <citation type="submission" date="2021-08" db="EMBL/GenBank/DDBJ databases">
        <authorList>
            <person name="Nwanade C."/>
            <person name="Wang M."/>
            <person name="Masoudi A."/>
            <person name="Yu Z."/>
            <person name="Liu J."/>
        </authorList>
    </citation>
    <scope>NUCLEOTIDE SEQUENCE</scope>
    <source>
        <strain evidence="17">S122</strain>
    </source>
</reference>
<accession>A0A9Q9HCE4</accession>
<evidence type="ECO:0000256" key="13">
    <source>
        <dbReference type="PROSITE-ProRule" id="PRU00169"/>
    </source>
</evidence>
<evidence type="ECO:0000256" key="1">
    <source>
        <dbReference type="ARBA" id="ARBA00000085"/>
    </source>
</evidence>
<dbReference type="CDD" id="cd17546">
    <property type="entry name" value="REC_hyHK_CKI1_RcsC-like"/>
    <property type="match status" value="1"/>
</dbReference>
<evidence type="ECO:0000256" key="6">
    <source>
        <dbReference type="ARBA" id="ARBA00022692"/>
    </source>
</evidence>
<dbReference type="Pfam" id="PF00512">
    <property type="entry name" value="HisKA"/>
    <property type="match status" value="1"/>
</dbReference>
<dbReference type="InterPro" id="IPR036097">
    <property type="entry name" value="HisK_dim/P_sf"/>
</dbReference>
<dbReference type="GO" id="GO:0005524">
    <property type="term" value="F:ATP binding"/>
    <property type="evidence" value="ECO:0007669"/>
    <property type="project" value="UniProtKB-KW"/>
</dbReference>
<dbReference type="CDD" id="cd16922">
    <property type="entry name" value="HATPase_EvgS-ArcB-TorS-like"/>
    <property type="match status" value="1"/>
</dbReference>
<feature type="modified residue" description="4-aspartylphosphate" evidence="13">
    <location>
        <position position="467"/>
    </location>
</feature>
<evidence type="ECO:0000256" key="9">
    <source>
        <dbReference type="ARBA" id="ARBA00022840"/>
    </source>
</evidence>
<name>A0A9Q9HCE4_LEICA</name>
<dbReference type="RefSeq" id="WP_259970387.1">
    <property type="nucleotide sequence ID" value="NZ_CP081070.1"/>
</dbReference>
<dbReference type="PROSITE" id="PS50110">
    <property type="entry name" value="RESPONSE_REGULATORY"/>
    <property type="match status" value="1"/>
</dbReference>
<keyword evidence="8" id="KW-0418">Kinase</keyword>
<dbReference type="InterPro" id="IPR013656">
    <property type="entry name" value="PAS_4"/>
</dbReference>
<dbReference type="PROSITE" id="PS50113">
    <property type="entry name" value="PAC"/>
    <property type="match status" value="1"/>
</dbReference>
<dbReference type="InterPro" id="IPR003594">
    <property type="entry name" value="HATPase_dom"/>
</dbReference>
<dbReference type="GO" id="GO:0016020">
    <property type="term" value="C:membrane"/>
    <property type="evidence" value="ECO:0007669"/>
    <property type="project" value="UniProtKB-SubCell"/>
</dbReference>
<evidence type="ECO:0000256" key="8">
    <source>
        <dbReference type="ARBA" id="ARBA00022777"/>
    </source>
</evidence>
<dbReference type="InterPro" id="IPR003661">
    <property type="entry name" value="HisK_dim/P_dom"/>
</dbReference>